<dbReference type="AlphaFoldDB" id="A0A3R6MIL1"/>
<dbReference type="RefSeq" id="WP_118355825.1">
    <property type="nucleotide sequence ID" value="NZ_CALLOM010000070.1"/>
</dbReference>
<evidence type="ECO:0000256" key="10">
    <source>
        <dbReference type="ARBA" id="ARBA00029409"/>
    </source>
</evidence>
<dbReference type="GO" id="GO:0046654">
    <property type="term" value="P:tetrahydrofolate biosynthetic process"/>
    <property type="evidence" value="ECO:0007669"/>
    <property type="project" value="UniProtKB-UniPathway"/>
</dbReference>
<comment type="similarity">
    <text evidence="2">Belongs to the HPPK family.</text>
</comment>
<dbReference type="InterPro" id="IPR035907">
    <property type="entry name" value="Hppk_sf"/>
</dbReference>
<gene>
    <name evidence="14" type="ORF">DW060_10680</name>
</gene>
<dbReference type="PANTHER" id="PTHR43071:SF1">
    <property type="entry name" value="2-AMINO-4-HYDROXY-6-HYDROXYMETHYLDIHYDROPTERIDINE PYROPHOSPHOKINASE"/>
    <property type="match status" value="1"/>
</dbReference>
<keyword evidence="9" id="KW-0289">Folate biosynthesis</keyword>
<dbReference type="Proteomes" id="UP000286598">
    <property type="component" value="Unassembled WGS sequence"/>
</dbReference>
<evidence type="ECO:0000256" key="1">
    <source>
        <dbReference type="ARBA" id="ARBA00005051"/>
    </source>
</evidence>
<keyword evidence="5" id="KW-0808">Transferase</keyword>
<evidence type="ECO:0000256" key="11">
    <source>
        <dbReference type="ARBA" id="ARBA00029766"/>
    </source>
</evidence>
<dbReference type="Gene3D" id="3.30.70.560">
    <property type="entry name" value="7,8-Dihydro-6-hydroxymethylpterin-pyrophosphokinase HPPK"/>
    <property type="match status" value="1"/>
</dbReference>
<comment type="pathway">
    <text evidence="1">Cofactor biosynthesis; tetrahydrofolate biosynthesis; 2-amino-4-hydroxy-6-hydroxymethyl-7,8-dihydropteridine diphosphate from 7,8-dihydroneopterin triphosphate: step 4/4.</text>
</comment>
<evidence type="ECO:0000256" key="3">
    <source>
        <dbReference type="ARBA" id="ARBA00013253"/>
    </source>
</evidence>
<evidence type="ECO:0000259" key="13">
    <source>
        <dbReference type="Pfam" id="PF01288"/>
    </source>
</evidence>
<evidence type="ECO:0000256" key="4">
    <source>
        <dbReference type="ARBA" id="ARBA00016218"/>
    </source>
</evidence>
<evidence type="ECO:0000313" key="14">
    <source>
        <dbReference type="EMBL" id="RHK48423.1"/>
    </source>
</evidence>
<evidence type="ECO:0000256" key="9">
    <source>
        <dbReference type="ARBA" id="ARBA00022909"/>
    </source>
</evidence>
<organism evidence="14 15">
    <name type="scientific">Leyella stercorea</name>
    <dbReference type="NCBI Taxonomy" id="363265"/>
    <lineage>
        <taxon>Bacteria</taxon>
        <taxon>Pseudomonadati</taxon>
        <taxon>Bacteroidota</taxon>
        <taxon>Bacteroidia</taxon>
        <taxon>Bacteroidales</taxon>
        <taxon>Prevotellaceae</taxon>
        <taxon>Leyella</taxon>
    </lineage>
</organism>
<dbReference type="OrthoDB" id="1082296at2"/>
<evidence type="ECO:0000313" key="15">
    <source>
        <dbReference type="Proteomes" id="UP000286598"/>
    </source>
</evidence>
<dbReference type="SUPFAM" id="SSF55083">
    <property type="entry name" value="6-hydroxymethyl-7,8-dihydropterin pyrophosphokinase, HPPK"/>
    <property type="match status" value="1"/>
</dbReference>
<keyword evidence="7 14" id="KW-0418">Kinase</keyword>
<evidence type="ECO:0000256" key="8">
    <source>
        <dbReference type="ARBA" id="ARBA00022840"/>
    </source>
</evidence>
<dbReference type="GO" id="GO:0005524">
    <property type="term" value="F:ATP binding"/>
    <property type="evidence" value="ECO:0007669"/>
    <property type="project" value="UniProtKB-KW"/>
</dbReference>
<dbReference type="GO" id="GO:0046656">
    <property type="term" value="P:folic acid biosynthetic process"/>
    <property type="evidence" value="ECO:0007669"/>
    <property type="project" value="UniProtKB-KW"/>
</dbReference>
<evidence type="ECO:0000256" key="12">
    <source>
        <dbReference type="ARBA" id="ARBA00033413"/>
    </source>
</evidence>
<dbReference type="Pfam" id="PF01288">
    <property type="entry name" value="HPPK"/>
    <property type="match status" value="1"/>
</dbReference>
<dbReference type="GO" id="GO:0016301">
    <property type="term" value="F:kinase activity"/>
    <property type="evidence" value="ECO:0007669"/>
    <property type="project" value="UniProtKB-KW"/>
</dbReference>
<evidence type="ECO:0000256" key="5">
    <source>
        <dbReference type="ARBA" id="ARBA00022679"/>
    </source>
</evidence>
<comment type="caution">
    <text evidence="14">The sequence shown here is derived from an EMBL/GenBank/DDBJ whole genome shotgun (WGS) entry which is preliminary data.</text>
</comment>
<keyword evidence="6" id="KW-0547">Nucleotide-binding</keyword>
<name>A0A3R6MIL1_9BACT</name>
<evidence type="ECO:0000256" key="2">
    <source>
        <dbReference type="ARBA" id="ARBA00005810"/>
    </source>
</evidence>
<dbReference type="InterPro" id="IPR000550">
    <property type="entry name" value="Hppk"/>
</dbReference>
<protein>
    <recommendedName>
        <fullName evidence="4">2-amino-4-hydroxy-6-hydroxymethyldihydropteridine pyrophosphokinase</fullName>
        <ecNumber evidence="3">2.7.6.3</ecNumber>
    </recommendedName>
    <alternativeName>
        <fullName evidence="11">6-hydroxymethyl-7,8-dihydropterin pyrophosphokinase</fullName>
    </alternativeName>
    <alternativeName>
        <fullName evidence="12">7,8-dihydro-6-hydroxymethylpterin-pyrophosphokinase</fullName>
    </alternativeName>
</protein>
<reference evidence="14 15" key="1">
    <citation type="submission" date="2018-08" db="EMBL/GenBank/DDBJ databases">
        <title>A genome reference for cultivated species of the human gut microbiota.</title>
        <authorList>
            <person name="Zou Y."/>
            <person name="Xue W."/>
            <person name="Luo G."/>
        </authorList>
    </citation>
    <scope>NUCLEOTIDE SEQUENCE [LARGE SCALE GENOMIC DNA]</scope>
    <source>
        <strain evidence="14 15">AF42-9</strain>
    </source>
</reference>
<keyword evidence="15" id="KW-1185">Reference proteome</keyword>
<keyword evidence="8" id="KW-0067">ATP-binding</keyword>
<dbReference type="EC" id="2.7.6.3" evidence="3"/>
<comment type="function">
    <text evidence="10">Catalyzes the transfer of pyrophosphate from adenosine triphosphate (ATP) to 6-hydroxymethyl-7,8-dihydropterin, an enzymatic step in folate biosynthesis pathway.</text>
</comment>
<dbReference type="UniPathway" id="UPA00077">
    <property type="reaction ID" value="UER00155"/>
</dbReference>
<proteinExistence type="inferred from homology"/>
<sequence length="124" mass="14601">MHKIILSVGTNFNYEQNAKLVKEKLTEEINEIQFSENLLTEPIGEIKSNGKFLNFLVYGSTEKRVEQLVSILKLIETQCGNTKFLRNEGKIAMDIDLLKYDNQRFHESDWTRDYIVKLMKHFDK</sequence>
<dbReference type="GO" id="GO:0003848">
    <property type="term" value="F:2-amino-4-hydroxy-6-hydroxymethyldihydropteridine diphosphokinase activity"/>
    <property type="evidence" value="ECO:0007669"/>
    <property type="project" value="UniProtKB-EC"/>
</dbReference>
<feature type="domain" description="7,8-dihydro-6-hydroxymethylpterin-pyrophosphokinase" evidence="13">
    <location>
        <begin position="6"/>
        <end position="119"/>
    </location>
</feature>
<dbReference type="EMBL" id="QRNO01000064">
    <property type="protein sequence ID" value="RHK48423.1"/>
    <property type="molecule type" value="Genomic_DNA"/>
</dbReference>
<dbReference type="PANTHER" id="PTHR43071">
    <property type="entry name" value="2-AMINO-4-HYDROXY-6-HYDROXYMETHYLDIHYDROPTERIDINE PYROPHOSPHOKINASE"/>
    <property type="match status" value="1"/>
</dbReference>
<accession>A0A3R6MIL1</accession>
<evidence type="ECO:0000256" key="6">
    <source>
        <dbReference type="ARBA" id="ARBA00022741"/>
    </source>
</evidence>
<evidence type="ECO:0000256" key="7">
    <source>
        <dbReference type="ARBA" id="ARBA00022777"/>
    </source>
</evidence>